<comment type="caution">
    <text evidence="6">Lacks conserved residue(s) required for the propagation of feature annotation.</text>
</comment>
<dbReference type="AlphaFoldDB" id="A0A1Y0CUL3"/>
<dbReference type="Proteomes" id="UP000243793">
    <property type="component" value="Chromosome"/>
</dbReference>
<evidence type="ECO:0000256" key="3">
    <source>
        <dbReference type="ARBA" id="ARBA00022679"/>
    </source>
</evidence>
<dbReference type="InterPro" id="IPR029494">
    <property type="entry name" value="DarT"/>
</dbReference>
<organism evidence="8 9">
    <name type="scientific">Oceanisphaera avium</name>
    <dbReference type="NCBI Taxonomy" id="1903694"/>
    <lineage>
        <taxon>Bacteria</taxon>
        <taxon>Pseudomonadati</taxon>
        <taxon>Pseudomonadota</taxon>
        <taxon>Gammaproteobacteria</taxon>
        <taxon>Aeromonadales</taxon>
        <taxon>Aeromonadaceae</taxon>
        <taxon>Oceanisphaera</taxon>
    </lineage>
</organism>
<evidence type="ECO:0000313" key="8">
    <source>
        <dbReference type="EMBL" id="ART78929.1"/>
    </source>
</evidence>
<evidence type="ECO:0000259" key="7">
    <source>
        <dbReference type="PROSITE" id="PS52018"/>
    </source>
</evidence>
<sequence length="219" mass="25128">MTVPHRPKIYHIVHIDRLCSILADQYLWCDATITSLAPSGTNIGMSSIKQRRLNDLTLTNYPDLYVGGCVPFYFCPRSIMLYLLYQSNHSELSYRSGQEPIIHLEADLYDAIDWAENHNTRWAFTLSNAGAYYFEDRASVAQLNELNWEAIQTHRWSGNGVAARVKEGKQAEFLMEKSFPWQLIERIGVQSHAVQQQVLQALAAGGHQSKVEIKTDWYY</sequence>
<evidence type="ECO:0000256" key="5">
    <source>
        <dbReference type="ARBA" id="ARBA00023125"/>
    </source>
</evidence>
<protein>
    <recommendedName>
        <fullName evidence="7">DarT domain-containing protein</fullName>
    </recommendedName>
</protein>
<comment type="similarity">
    <text evidence="6">Belongs to the DarT ADP-ribosyltransferase family.</text>
</comment>
<keyword evidence="4 6" id="KW-0548">Nucleotidyltransferase</keyword>
<evidence type="ECO:0000256" key="1">
    <source>
        <dbReference type="ARBA" id="ARBA00022649"/>
    </source>
</evidence>
<reference evidence="9" key="1">
    <citation type="submission" date="2017-05" db="EMBL/GenBank/DDBJ databases">
        <authorList>
            <person name="Sung H."/>
        </authorList>
    </citation>
    <scope>NUCLEOTIDE SEQUENCE [LARGE SCALE GENOMIC DNA]</scope>
    <source>
        <strain evidence="9">AMac2203</strain>
    </source>
</reference>
<dbReference type="GO" id="GO:0003677">
    <property type="term" value="F:DNA binding"/>
    <property type="evidence" value="ECO:0007669"/>
    <property type="project" value="UniProtKB-UniRule"/>
</dbReference>
<feature type="active site" evidence="6">
    <location>
        <position position="172"/>
    </location>
</feature>
<dbReference type="OrthoDB" id="9813972at2"/>
<dbReference type="GO" id="GO:0016757">
    <property type="term" value="F:glycosyltransferase activity"/>
    <property type="evidence" value="ECO:0007669"/>
    <property type="project" value="UniProtKB-UniRule"/>
</dbReference>
<keyword evidence="1 6" id="KW-1277">Toxin-antitoxin system</keyword>
<evidence type="ECO:0000256" key="4">
    <source>
        <dbReference type="ARBA" id="ARBA00022695"/>
    </source>
</evidence>
<evidence type="ECO:0000256" key="2">
    <source>
        <dbReference type="ARBA" id="ARBA00022676"/>
    </source>
</evidence>
<feature type="binding site" evidence="6">
    <location>
        <position position="52"/>
    </location>
    <ligand>
        <name>NAD(+)</name>
        <dbReference type="ChEBI" id="CHEBI:57540"/>
    </ligand>
</feature>
<keyword evidence="9" id="KW-1185">Reference proteome</keyword>
<accession>A0A1Y0CUL3</accession>
<feature type="active site" description="Proton acceptor" evidence="6">
    <location>
        <position position="52"/>
    </location>
</feature>
<keyword evidence="3 6" id="KW-0808">Transferase</keyword>
<gene>
    <name evidence="8" type="ORF">CBP12_01175</name>
</gene>
<dbReference type="KEGG" id="ocm:CBP12_01175"/>
<dbReference type="EMBL" id="CP021376">
    <property type="protein sequence ID" value="ART78929.1"/>
    <property type="molecule type" value="Genomic_DNA"/>
</dbReference>
<dbReference type="PROSITE" id="PS52018">
    <property type="entry name" value="DART"/>
    <property type="match status" value="1"/>
</dbReference>
<dbReference type="RefSeq" id="WP_086962168.1">
    <property type="nucleotide sequence ID" value="NZ_CP021376.1"/>
</dbReference>
<dbReference type="GO" id="GO:0016779">
    <property type="term" value="F:nucleotidyltransferase activity"/>
    <property type="evidence" value="ECO:0007669"/>
    <property type="project" value="UniProtKB-UniRule"/>
</dbReference>
<keyword evidence="2 6" id="KW-0328">Glycosyltransferase</keyword>
<dbReference type="Pfam" id="PF14487">
    <property type="entry name" value="DarT"/>
    <property type="match status" value="1"/>
</dbReference>
<evidence type="ECO:0000256" key="6">
    <source>
        <dbReference type="PROSITE-ProRule" id="PRU01362"/>
    </source>
</evidence>
<evidence type="ECO:0000313" key="9">
    <source>
        <dbReference type="Proteomes" id="UP000243793"/>
    </source>
</evidence>
<keyword evidence="5 6" id="KW-0238">DNA-binding</keyword>
<feature type="domain" description="DarT" evidence="7">
    <location>
        <begin position="7"/>
        <end position="219"/>
    </location>
</feature>
<comment type="catalytic activity">
    <reaction evidence="6">
        <text>a thymidine in DNA + NAD(+) = an N-(ADP-alpha-D-ribosyl)-thymidine in DNA + nicotinamide + H(+)</text>
        <dbReference type="Rhea" id="RHEA:71651"/>
        <dbReference type="Rhea" id="RHEA-COMP:13556"/>
        <dbReference type="Rhea" id="RHEA-COMP:18051"/>
        <dbReference type="ChEBI" id="CHEBI:15378"/>
        <dbReference type="ChEBI" id="CHEBI:17154"/>
        <dbReference type="ChEBI" id="CHEBI:57540"/>
        <dbReference type="ChEBI" id="CHEBI:137386"/>
        <dbReference type="ChEBI" id="CHEBI:191199"/>
    </reaction>
</comment>
<name>A0A1Y0CUL3_9GAMM</name>
<proteinExistence type="inferred from homology"/>
<feature type="binding site" evidence="6">
    <location>
        <begin position="11"/>
        <end position="13"/>
    </location>
    <ligand>
        <name>NAD(+)</name>
        <dbReference type="ChEBI" id="CHEBI:57540"/>
    </ligand>
</feature>